<feature type="chain" id="PRO_5002370075" description="FAS1 domain-containing protein" evidence="9">
    <location>
        <begin position="25"/>
        <end position="277"/>
    </location>
</feature>
<keyword evidence="4" id="KW-0325">Glycoprotein</keyword>
<dbReference type="PROSITE" id="PS50213">
    <property type="entry name" value="FAS1"/>
    <property type="match status" value="1"/>
</dbReference>
<dbReference type="GO" id="GO:0005886">
    <property type="term" value="C:plasma membrane"/>
    <property type="evidence" value="ECO:0007669"/>
    <property type="project" value="UniProtKB-SubCell"/>
</dbReference>
<dbReference type="InterPro" id="IPR000782">
    <property type="entry name" value="FAS1_domain"/>
</dbReference>
<dbReference type="Gene3D" id="2.30.180.10">
    <property type="entry name" value="FAS1 domain"/>
    <property type="match status" value="1"/>
</dbReference>
<keyword evidence="5 9" id="KW-0732">Signal</keyword>
<keyword evidence="3" id="KW-1003">Cell membrane</keyword>
<dbReference type="eggNOG" id="ENOG502QV96">
    <property type="taxonomic scope" value="Eukaryota"/>
</dbReference>
<feature type="domain" description="FAS1" evidence="10">
    <location>
        <begin position="47"/>
        <end position="189"/>
    </location>
</feature>
<evidence type="ECO:0000256" key="5">
    <source>
        <dbReference type="ARBA" id="ARBA00022729"/>
    </source>
</evidence>
<feature type="signal peptide" evidence="9">
    <location>
        <begin position="1"/>
        <end position="24"/>
    </location>
</feature>
<name>A0A0E0PAE2_ORYRU</name>
<sequence length="277" mass="28804">MRLAVATFLATALSLSLLLVGALARPPPAPVRTDAGGGAAPAPQDKGGNLTDVLNVAGPFSTFLMYLRQTNLVAVFEHQAYRTHQGITIFVPVDMAFAAIEPSVLAGLSRNQLKHLLMYHSLAKHYTLAEFDGLSQSNPVKTLAGGRYAVNVTYDGGVVHVRSRWSSARVVGSVYESAAMAVYELDTVLLPDALFHAHPPVAATPPVPALPSPPPHADHPPPDDDDGDIDDYVPAPPPDPAAGKGGAERSASGPAVVAHKAASYGAAAAMTLLVSCL</sequence>
<dbReference type="OMA" id="PHADHPP"/>
<evidence type="ECO:0000256" key="2">
    <source>
        <dbReference type="ARBA" id="ARBA00007843"/>
    </source>
</evidence>
<reference evidence="11" key="2">
    <citation type="submission" date="2015-06" db="UniProtKB">
        <authorList>
            <consortium name="EnsemblPlants"/>
        </authorList>
    </citation>
    <scope>IDENTIFICATION</scope>
</reference>
<feature type="region of interest" description="Disordered" evidence="8">
    <location>
        <begin position="204"/>
        <end position="253"/>
    </location>
</feature>
<dbReference type="HOGENOM" id="CLU_067693_2_0_1"/>
<reference evidence="12" key="1">
    <citation type="submission" date="2013-06" db="EMBL/GenBank/DDBJ databases">
        <authorList>
            <person name="Zhao Q."/>
        </authorList>
    </citation>
    <scope>NUCLEOTIDE SEQUENCE</scope>
    <source>
        <strain evidence="12">cv. W1943</strain>
    </source>
</reference>
<protein>
    <recommendedName>
        <fullName evidence="10">FAS1 domain-containing protein</fullName>
    </recommendedName>
</protein>
<dbReference type="SUPFAM" id="SSF82153">
    <property type="entry name" value="FAS1 domain"/>
    <property type="match status" value="1"/>
</dbReference>
<evidence type="ECO:0000256" key="1">
    <source>
        <dbReference type="ARBA" id="ARBA00004609"/>
    </source>
</evidence>
<accession>A0A0E0PAE2</accession>
<evidence type="ECO:0000313" key="11">
    <source>
        <dbReference type="EnsemblPlants" id="ORUFI04G17100.1"/>
    </source>
</evidence>
<keyword evidence="6" id="KW-0472">Membrane</keyword>
<dbReference type="InterPro" id="IPR036378">
    <property type="entry name" value="FAS1_dom_sf"/>
</dbReference>
<organism evidence="11 12">
    <name type="scientific">Oryza rufipogon</name>
    <name type="common">Brownbeard rice</name>
    <name type="synonym">Asian wild rice</name>
    <dbReference type="NCBI Taxonomy" id="4529"/>
    <lineage>
        <taxon>Eukaryota</taxon>
        <taxon>Viridiplantae</taxon>
        <taxon>Streptophyta</taxon>
        <taxon>Embryophyta</taxon>
        <taxon>Tracheophyta</taxon>
        <taxon>Spermatophyta</taxon>
        <taxon>Magnoliopsida</taxon>
        <taxon>Liliopsida</taxon>
        <taxon>Poales</taxon>
        <taxon>Poaceae</taxon>
        <taxon>BOP clade</taxon>
        <taxon>Oryzoideae</taxon>
        <taxon>Oryzeae</taxon>
        <taxon>Oryzinae</taxon>
        <taxon>Oryza</taxon>
    </lineage>
</organism>
<evidence type="ECO:0000256" key="9">
    <source>
        <dbReference type="SAM" id="SignalP"/>
    </source>
</evidence>
<evidence type="ECO:0000259" key="10">
    <source>
        <dbReference type="PROSITE" id="PS50213"/>
    </source>
</evidence>
<dbReference type="PANTHER" id="PTHR32077:SF9">
    <property type="entry name" value="FASCICLIN-LIKE ARABINOGALACTAN PROTEIN 7"/>
    <property type="match status" value="1"/>
</dbReference>
<proteinExistence type="inferred from homology"/>
<dbReference type="STRING" id="4529.A0A0E0PAE2"/>
<dbReference type="GO" id="GO:0098552">
    <property type="term" value="C:side of membrane"/>
    <property type="evidence" value="ECO:0007669"/>
    <property type="project" value="UniProtKB-KW"/>
</dbReference>
<comment type="function">
    <text evidence="7">May be a cell surface adhesion protein.</text>
</comment>
<keyword evidence="4" id="KW-0449">Lipoprotein</keyword>
<comment type="similarity">
    <text evidence="2">Belongs to the fasciclin-like AGP family.</text>
</comment>
<dbReference type="PANTHER" id="PTHR32077">
    <property type="entry name" value="FASCICLIN-LIKE ARABINOGALACTAN PROTEIN"/>
    <property type="match status" value="1"/>
</dbReference>
<dbReference type="AlphaFoldDB" id="A0A0E0PAE2"/>
<keyword evidence="12" id="KW-1185">Reference proteome</keyword>
<dbReference type="Pfam" id="PF02469">
    <property type="entry name" value="Fasciclin"/>
    <property type="match status" value="1"/>
</dbReference>
<evidence type="ECO:0000256" key="8">
    <source>
        <dbReference type="SAM" id="MobiDB-lite"/>
    </source>
</evidence>
<evidence type="ECO:0000256" key="3">
    <source>
        <dbReference type="ARBA" id="ARBA00022475"/>
    </source>
</evidence>
<evidence type="ECO:0000256" key="6">
    <source>
        <dbReference type="ARBA" id="ARBA00023136"/>
    </source>
</evidence>
<dbReference type="Gramene" id="ORUFI04G17100.1">
    <property type="protein sequence ID" value="ORUFI04G17100.1"/>
    <property type="gene ID" value="ORUFI04G17100"/>
</dbReference>
<comment type="subcellular location">
    <subcellularLocation>
        <location evidence="1">Cell membrane</location>
        <topology evidence="1">Lipid-anchor</topology>
        <topology evidence="1">GPI-anchor</topology>
    </subcellularLocation>
</comment>
<evidence type="ECO:0000313" key="12">
    <source>
        <dbReference type="Proteomes" id="UP000008022"/>
    </source>
</evidence>
<dbReference type="InterPro" id="IPR045003">
    <property type="entry name" value="FLA_A"/>
</dbReference>
<evidence type="ECO:0000256" key="7">
    <source>
        <dbReference type="ARBA" id="ARBA00024686"/>
    </source>
</evidence>
<keyword evidence="4" id="KW-0336">GPI-anchor</keyword>
<feature type="compositionally biased region" description="Pro residues" evidence="8">
    <location>
        <begin position="204"/>
        <end position="215"/>
    </location>
</feature>
<dbReference type="Proteomes" id="UP000008022">
    <property type="component" value="Unassembled WGS sequence"/>
</dbReference>
<dbReference type="GO" id="GO:0009834">
    <property type="term" value="P:plant-type secondary cell wall biogenesis"/>
    <property type="evidence" value="ECO:0007669"/>
    <property type="project" value="TreeGrafter"/>
</dbReference>
<dbReference type="EnsemblPlants" id="ORUFI04G17100.1">
    <property type="protein sequence ID" value="ORUFI04G17100.1"/>
    <property type="gene ID" value="ORUFI04G17100"/>
</dbReference>
<dbReference type="SMART" id="SM00554">
    <property type="entry name" value="FAS1"/>
    <property type="match status" value="1"/>
</dbReference>
<evidence type="ECO:0000256" key="4">
    <source>
        <dbReference type="ARBA" id="ARBA00022622"/>
    </source>
</evidence>